<dbReference type="EMBL" id="UYWX01003625">
    <property type="protein sequence ID" value="VDM24135.1"/>
    <property type="molecule type" value="Genomic_DNA"/>
</dbReference>
<organism evidence="4">
    <name type="scientific">Hydatigena taeniaeformis</name>
    <name type="common">Feline tapeworm</name>
    <name type="synonym">Taenia taeniaeformis</name>
    <dbReference type="NCBI Taxonomy" id="6205"/>
    <lineage>
        <taxon>Eukaryota</taxon>
        <taxon>Metazoa</taxon>
        <taxon>Spiralia</taxon>
        <taxon>Lophotrochozoa</taxon>
        <taxon>Platyhelminthes</taxon>
        <taxon>Cestoda</taxon>
        <taxon>Eucestoda</taxon>
        <taxon>Cyclophyllidea</taxon>
        <taxon>Taeniidae</taxon>
        <taxon>Hydatigera</taxon>
    </lineage>
</organism>
<keyword evidence="3" id="KW-1185">Reference proteome</keyword>
<evidence type="ECO:0000256" key="1">
    <source>
        <dbReference type="SAM" id="MobiDB-lite"/>
    </source>
</evidence>
<dbReference type="AlphaFoldDB" id="A0A0R3WTK7"/>
<feature type="region of interest" description="Disordered" evidence="1">
    <location>
        <begin position="1"/>
        <end position="29"/>
    </location>
</feature>
<evidence type="ECO:0000313" key="4">
    <source>
        <dbReference type="WBParaSite" id="TTAC_0000409701-mRNA-1"/>
    </source>
</evidence>
<sequence length="82" mass="9095">MGATKDPPHDATATRTGRCREGGRGGGKWGVGEWVEGEMRMEKEGEGDEVFGIRQSEKAYLYLVRIRFLLLFIPHGTVASIE</sequence>
<evidence type="ECO:0000313" key="2">
    <source>
        <dbReference type="EMBL" id="VDM24135.1"/>
    </source>
</evidence>
<reference evidence="2 3" key="2">
    <citation type="submission" date="2018-11" db="EMBL/GenBank/DDBJ databases">
        <authorList>
            <consortium name="Pathogen Informatics"/>
        </authorList>
    </citation>
    <scope>NUCLEOTIDE SEQUENCE [LARGE SCALE GENOMIC DNA]</scope>
</reference>
<gene>
    <name evidence="2" type="ORF">TTAC_LOCUS4081</name>
</gene>
<evidence type="ECO:0000313" key="3">
    <source>
        <dbReference type="Proteomes" id="UP000274429"/>
    </source>
</evidence>
<accession>A0A0R3WTK7</accession>
<name>A0A0R3WTK7_HYDTA</name>
<reference evidence="4" key="1">
    <citation type="submission" date="2017-02" db="UniProtKB">
        <authorList>
            <consortium name="WormBaseParasite"/>
        </authorList>
    </citation>
    <scope>IDENTIFICATION</scope>
</reference>
<dbReference type="Proteomes" id="UP000274429">
    <property type="component" value="Unassembled WGS sequence"/>
</dbReference>
<protein>
    <submittedName>
        <fullName evidence="2 4">Uncharacterized protein</fullName>
    </submittedName>
</protein>
<proteinExistence type="predicted"/>
<dbReference type="WBParaSite" id="TTAC_0000409701-mRNA-1">
    <property type="protein sequence ID" value="TTAC_0000409701-mRNA-1"/>
    <property type="gene ID" value="TTAC_0000409701"/>
</dbReference>